<sequence>MLEDVSVATNARGRALLEITVPLDIALLNQGNQHTFFRAGIGSAIGLTFVSSSLFNSAGWIFSSLYTWSEQVNYLAHRPTDG</sequence>
<dbReference type="EMBL" id="CH479281">
    <property type="protein sequence ID" value="EDW25225.1"/>
    <property type="molecule type" value="Genomic_DNA"/>
</dbReference>
<dbReference type="Gene3D" id="3.60.10.10">
    <property type="entry name" value="Endonuclease/exonuclease/phosphatase"/>
    <property type="match status" value="1"/>
</dbReference>
<accession>B4HC79</accession>
<keyword evidence="2" id="KW-1185">Reference proteome</keyword>
<proteinExistence type="predicted"/>
<dbReference type="InterPro" id="IPR036691">
    <property type="entry name" value="Endo/exonu/phosph_ase_sf"/>
</dbReference>
<name>B4HC79_DROPE</name>
<evidence type="ECO:0000313" key="1">
    <source>
        <dbReference type="EMBL" id="EDW25225.1"/>
    </source>
</evidence>
<evidence type="ECO:0000313" key="2">
    <source>
        <dbReference type="Proteomes" id="UP000008744"/>
    </source>
</evidence>
<organism evidence="2">
    <name type="scientific">Drosophila persimilis</name>
    <name type="common">Fruit fly</name>
    <dbReference type="NCBI Taxonomy" id="7234"/>
    <lineage>
        <taxon>Eukaryota</taxon>
        <taxon>Metazoa</taxon>
        <taxon>Ecdysozoa</taxon>
        <taxon>Arthropoda</taxon>
        <taxon>Hexapoda</taxon>
        <taxon>Insecta</taxon>
        <taxon>Pterygota</taxon>
        <taxon>Neoptera</taxon>
        <taxon>Endopterygota</taxon>
        <taxon>Diptera</taxon>
        <taxon>Brachycera</taxon>
        <taxon>Muscomorpha</taxon>
        <taxon>Ephydroidea</taxon>
        <taxon>Drosophilidae</taxon>
        <taxon>Drosophila</taxon>
        <taxon>Sophophora</taxon>
    </lineage>
</organism>
<dbReference type="Proteomes" id="UP000008744">
    <property type="component" value="Unassembled WGS sequence"/>
</dbReference>
<dbReference type="SUPFAM" id="SSF56219">
    <property type="entry name" value="DNase I-like"/>
    <property type="match status" value="1"/>
</dbReference>
<dbReference type="HOGENOM" id="CLU_2560697_0_0_1"/>
<dbReference type="AlphaFoldDB" id="B4HC79"/>
<protein>
    <submittedName>
        <fullName evidence="1">GL26935</fullName>
    </submittedName>
</protein>
<gene>
    <name evidence="1" type="primary">Dper\GL26935</name>
    <name evidence="1" type="ORF">Dper_GL26935</name>
</gene>
<reference evidence="1 2" key="1">
    <citation type="journal article" date="2007" name="Nature">
        <title>Evolution of genes and genomes on the Drosophila phylogeny.</title>
        <authorList>
            <consortium name="Drosophila 12 Genomes Consortium"/>
            <person name="Clark A.G."/>
            <person name="Eisen M.B."/>
            <person name="Smith D.R."/>
            <person name="Bergman C.M."/>
            <person name="Oliver B."/>
            <person name="Markow T.A."/>
            <person name="Kaufman T.C."/>
            <person name="Kellis M."/>
            <person name="Gelbart W."/>
            <person name="Iyer V.N."/>
            <person name="Pollard D.A."/>
            <person name="Sackton T.B."/>
            <person name="Larracuente A.M."/>
            <person name="Singh N.D."/>
            <person name="Abad J.P."/>
            <person name="Abt D.N."/>
            <person name="Adryan B."/>
            <person name="Aguade M."/>
            <person name="Akashi H."/>
            <person name="Anderson W.W."/>
            <person name="Aquadro C.F."/>
            <person name="Ardell D.H."/>
            <person name="Arguello R."/>
            <person name="Artieri C.G."/>
            <person name="Barbash D.A."/>
            <person name="Barker D."/>
            <person name="Barsanti P."/>
            <person name="Batterham P."/>
            <person name="Batzoglou S."/>
            <person name="Begun D."/>
            <person name="Bhutkar A."/>
            <person name="Blanco E."/>
            <person name="Bosak S.A."/>
            <person name="Bradley R.K."/>
            <person name="Brand A.D."/>
            <person name="Brent M.R."/>
            <person name="Brooks A.N."/>
            <person name="Brown R.H."/>
            <person name="Butlin R.K."/>
            <person name="Caggese C."/>
            <person name="Calvi B.R."/>
            <person name="Bernardo de Carvalho A."/>
            <person name="Caspi A."/>
            <person name="Castrezana S."/>
            <person name="Celniker S.E."/>
            <person name="Chang J.L."/>
            <person name="Chapple C."/>
            <person name="Chatterji S."/>
            <person name="Chinwalla A."/>
            <person name="Civetta A."/>
            <person name="Clifton S.W."/>
            <person name="Comeron J.M."/>
            <person name="Costello J.C."/>
            <person name="Coyne J.A."/>
            <person name="Daub J."/>
            <person name="David R.G."/>
            <person name="Delcher A.L."/>
            <person name="Delehaunty K."/>
            <person name="Do C.B."/>
            <person name="Ebling H."/>
            <person name="Edwards K."/>
            <person name="Eickbush T."/>
            <person name="Evans J.D."/>
            <person name="Filipski A."/>
            <person name="Findeiss S."/>
            <person name="Freyhult E."/>
            <person name="Fulton L."/>
            <person name="Fulton R."/>
            <person name="Garcia A.C."/>
            <person name="Gardiner A."/>
            <person name="Garfield D.A."/>
            <person name="Garvin B.E."/>
            <person name="Gibson G."/>
            <person name="Gilbert D."/>
            <person name="Gnerre S."/>
            <person name="Godfrey J."/>
            <person name="Good R."/>
            <person name="Gotea V."/>
            <person name="Gravely B."/>
            <person name="Greenberg A.J."/>
            <person name="Griffiths-Jones S."/>
            <person name="Gross S."/>
            <person name="Guigo R."/>
            <person name="Gustafson E.A."/>
            <person name="Haerty W."/>
            <person name="Hahn M.W."/>
            <person name="Halligan D.L."/>
            <person name="Halpern A.L."/>
            <person name="Halter G.M."/>
            <person name="Han M.V."/>
            <person name="Heger A."/>
            <person name="Hillier L."/>
            <person name="Hinrichs A.S."/>
            <person name="Holmes I."/>
            <person name="Hoskins R.A."/>
            <person name="Hubisz M.J."/>
            <person name="Hultmark D."/>
            <person name="Huntley M.A."/>
            <person name="Jaffe D.B."/>
            <person name="Jagadeeshan S."/>
            <person name="Jeck W.R."/>
            <person name="Johnson J."/>
            <person name="Jones C.D."/>
            <person name="Jordan W.C."/>
            <person name="Karpen G.H."/>
            <person name="Kataoka E."/>
            <person name="Keightley P.D."/>
            <person name="Kheradpour P."/>
            <person name="Kirkness E.F."/>
            <person name="Koerich L.B."/>
            <person name="Kristiansen K."/>
            <person name="Kudrna D."/>
            <person name="Kulathinal R.J."/>
            <person name="Kumar S."/>
            <person name="Kwok R."/>
            <person name="Lander E."/>
            <person name="Langley C.H."/>
            <person name="Lapoint R."/>
            <person name="Lazzaro B.P."/>
            <person name="Lee S.J."/>
            <person name="Levesque L."/>
            <person name="Li R."/>
            <person name="Lin C.F."/>
            <person name="Lin M.F."/>
            <person name="Lindblad-Toh K."/>
            <person name="Llopart A."/>
            <person name="Long M."/>
            <person name="Low L."/>
            <person name="Lozovsky E."/>
            <person name="Lu J."/>
            <person name="Luo M."/>
            <person name="Machado C.A."/>
            <person name="Makalowski W."/>
            <person name="Marzo M."/>
            <person name="Matsuda M."/>
            <person name="Matzkin L."/>
            <person name="McAllister B."/>
            <person name="McBride C.S."/>
            <person name="McKernan B."/>
            <person name="McKernan K."/>
            <person name="Mendez-Lago M."/>
            <person name="Minx P."/>
            <person name="Mollenhauer M.U."/>
            <person name="Montooth K."/>
            <person name="Mount S.M."/>
            <person name="Mu X."/>
            <person name="Myers E."/>
            <person name="Negre B."/>
            <person name="Newfeld S."/>
            <person name="Nielsen R."/>
            <person name="Noor M.A."/>
            <person name="O'Grady P."/>
            <person name="Pachter L."/>
            <person name="Papaceit M."/>
            <person name="Parisi M.J."/>
            <person name="Parisi M."/>
            <person name="Parts L."/>
            <person name="Pedersen J.S."/>
            <person name="Pesole G."/>
            <person name="Phillippy A.M."/>
            <person name="Ponting C.P."/>
            <person name="Pop M."/>
            <person name="Porcelli D."/>
            <person name="Powell J.R."/>
            <person name="Prohaska S."/>
            <person name="Pruitt K."/>
            <person name="Puig M."/>
            <person name="Quesneville H."/>
            <person name="Ram K.R."/>
            <person name="Rand D."/>
            <person name="Rasmussen M.D."/>
            <person name="Reed L.K."/>
            <person name="Reenan R."/>
            <person name="Reily A."/>
            <person name="Remington K.A."/>
            <person name="Rieger T.T."/>
            <person name="Ritchie M.G."/>
            <person name="Robin C."/>
            <person name="Rogers Y.H."/>
            <person name="Rohde C."/>
            <person name="Rozas J."/>
            <person name="Rubenfield M.J."/>
            <person name="Ruiz A."/>
            <person name="Russo S."/>
            <person name="Salzberg S.L."/>
            <person name="Sanchez-Gracia A."/>
            <person name="Saranga D.J."/>
            <person name="Sato H."/>
            <person name="Schaeffer S.W."/>
            <person name="Schatz M.C."/>
            <person name="Schlenke T."/>
            <person name="Schwartz R."/>
            <person name="Segarra C."/>
            <person name="Singh R.S."/>
            <person name="Sirot L."/>
            <person name="Sirota M."/>
            <person name="Sisneros N.B."/>
            <person name="Smith C.D."/>
            <person name="Smith T.F."/>
            <person name="Spieth J."/>
            <person name="Stage D.E."/>
            <person name="Stark A."/>
            <person name="Stephan W."/>
            <person name="Strausberg R.L."/>
            <person name="Strempel S."/>
            <person name="Sturgill D."/>
            <person name="Sutton G."/>
            <person name="Sutton G.G."/>
            <person name="Tao W."/>
            <person name="Teichmann S."/>
            <person name="Tobari Y.N."/>
            <person name="Tomimura Y."/>
            <person name="Tsolas J.M."/>
            <person name="Valente V.L."/>
            <person name="Venter E."/>
            <person name="Venter J.C."/>
            <person name="Vicario S."/>
            <person name="Vieira F.G."/>
            <person name="Vilella A.J."/>
            <person name="Villasante A."/>
            <person name="Walenz B."/>
            <person name="Wang J."/>
            <person name="Wasserman M."/>
            <person name="Watts T."/>
            <person name="Wilson D."/>
            <person name="Wilson R.K."/>
            <person name="Wing R.A."/>
            <person name="Wolfner M.F."/>
            <person name="Wong A."/>
            <person name="Wong G.K."/>
            <person name="Wu C.I."/>
            <person name="Wu G."/>
            <person name="Yamamoto D."/>
            <person name="Yang H.P."/>
            <person name="Yang S.P."/>
            <person name="Yorke J.A."/>
            <person name="Yoshida K."/>
            <person name="Zdobnov E."/>
            <person name="Zhang P."/>
            <person name="Zhang Y."/>
            <person name="Zimin A.V."/>
            <person name="Baldwin J."/>
            <person name="Abdouelleil A."/>
            <person name="Abdulkadir J."/>
            <person name="Abebe A."/>
            <person name="Abera B."/>
            <person name="Abreu J."/>
            <person name="Acer S.C."/>
            <person name="Aftuck L."/>
            <person name="Alexander A."/>
            <person name="An P."/>
            <person name="Anderson E."/>
            <person name="Anderson S."/>
            <person name="Arachi H."/>
            <person name="Azer M."/>
            <person name="Bachantsang P."/>
            <person name="Barry A."/>
            <person name="Bayul T."/>
            <person name="Berlin A."/>
            <person name="Bessette D."/>
            <person name="Bloom T."/>
            <person name="Blye J."/>
            <person name="Boguslavskiy L."/>
            <person name="Bonnet C."/>
            <person name="Boukhgalter B."/>
            <person name="Bourzgui I."/>
            <person name="Brown A."/>
            <person name="Cahill P."/>
            <person name="Channer S."/>
            <person name="Cheshatsang Y."/>
            <person name="Chuda L."/>
            <person name="Citroen M."/>
            <person name="Collymore A."/>
            <person name="Cooke P."/>
            <person name="Costello M."/>
            <person name="D'Aco K."/>
            <person name="Daza R."/>
            <person name="De Haan G."/>
            <person name="DeGray S."/>
            <person name="DeMaso C."/>
            <person name="Dhargay N."/>
            <person name="Dooley K."/>
            <person name="Dooley E."/>
            <person name="Doricent M."/>
            <person name="Dorje P."/>
            <person name="Dorjee K."/>
            <person name="Dupes A."/>
            <person name="Elong R."/>
            <person name="Falk J."/>
            <person name="Farina A."/>
            <person name="Faro S."/>
            <person name="Ferguson D."/>
            <person name="Fisher S."/>
            <person name="Foley C.D."/>
            <person name="Franke A."/>
            <person name="Friedrich D."/>
            <person name="Gadbois L."/>
            <person name="Gearin G."/>
            <person name="Gearin C.R."/>
            <person name="Giannoukos G."/>
            <person name="Goode T."/>
            <person name="Graham J."/>
            <person name="Grandbois E."/>
            <person name="Grewal S."/>
            <person name="Gyaltsen K."/>
            <person name="Hafez N."/>
            <person name="Hagos B."/>
            <person name="Hall J."/>
            <person name="Henson C."/>
            <person name="Hollinger A."/>
            <person name="Honan T."/>
            <person name="Huard M.D."/>
            <person name="Hughes L."/>
            <person name="Hurhula B."/>
            <person name="Husby M.E."/>
            <person name="Kamat A."/>
            <person name="Kanga B."/>
            <person name="Kashin S."/>
            <person name="Khazanovich D."/>
            <person name="Kisner P."/>
            <person name="Lance K."/>
            <person name="Lara M."/>
            <person name="Lee W."/>
            <person name="Lennon N."/>
            <person name="Letendre F."/>
            <person name="LeVine R."/>
            <person name="Lipovsky A."/>
            <person name="Liu X."/>
            <person name="Liu J."/>
            <person name="Liu S."/>
            <person name="Lokyitsang T."/>
            <person name="Lokyitsang Y."/>
            <person name="Lubonja R."/>
            <person name="Lui A."/>
            <person name="MacDonald P."/>
            <person name="Magnisalis V."/>
            <person name="Maru K."/>
            <person name="Matthews C."/>
            <person name="McCusker W."/>
            <person name="McDonough S."/>
            <person name="Mehta T."/>
            <person name="Meldrim J."/>
            <person name="Meneus L."/>
            <person name="Mihai O."/>
            <person name="Mihalev A."/>
            <person name="Mihova T."/>
            <person name="Mittelman R."/>
            <person name="Mlenga V."/>
            <person name="Montmayeur A."/>
            <person name="Mulrain L."/>
            <person name="Navidi A."/>
            <person name="Naylor J."/>
            <person name="Negash T."/>
            <person name="Nguyen T."/>
            <person name="Nguyen N."/>
            <person name="Nicol R."/>
            <person name="Norbu C."/>
            <person name="Norbu N."/>
            <person name="Novod N."/>
            <person name="O'Neill B."/>
            <person name="Osman S."/>
            <person name="Markiewicz E."/>
            <person name="Oyono O.L."/>
            <person name="Patti C."/>
            <person name="Phunkhang P."/>
            <person name="Pierre F."/>
            <person name="Priest M."/>
            <person name="Raghuraman S."/>
            <person name="Rege F."/>
            <person name="Reyes R."/>
            <person name="Rise C."/>
            <person name="Rogov P."/>
            <person name="Ross K."/>
            <person name="Ryan E."/>
            <person name="Settipalli S."/>
            <person name="Shea T."/>
            <person name="Sherpa N."/>
            <person name="Shi L."/>
            <person name="Shih D."/>
            <person name="Sparrow T."/>
            <person name="Spaulding J."/>
            <person name="Stalker J."/>
            <person name="Stange-Thomann N."/>
            <person name="Stavropoulos S."/>
            <person name="Stone C."/>
            <person name="Strader C."/>
            <person name="Tesfaye S."/>
            <person name="Thomson T."/>
            <person name="Thoulutsang Y."/>
            <person name="Thoulutsang D."/>
            <person name="Topham K."/>
            <person name="Topping I."/>
            <person name="Tsamla T."/>
            <person name="Vassiliev H."/>
            <person name="Vo A."/>
            <person name="Wangchuk T."/>
            <person name="Wangdi T."/>
            <person name="Weiand M."/>
            <person name="Wilkinson J."/>
            <person name="Wilson A."/>
            <person name="Yadav S."/>
            <person name="Young G."/>
            <person name="Yu Q."/>
            <person name="Zembek L."/>
            <person name="Zhong D."/>
            <person name="Zimmer A."/>
            <person name="Zwirko Z."/>
            <person name="Jaffe D.B."/>
            <person name="Alvarez P."/>
            <person name="Brockman W."/>
            <person name="Butler J."/>
            <person name="Chin C."/>
            <person name="Gnerre S."/>
            <person name="Grabherr M."/>
            <person name="Kleber M."/>
            <person name="Mauceli E."/>
            <person name="MacCallum I."/>
        </authorList>
    </citation>
    <scope>NUCLEOTIDE SEQUENCE [LARGE SCALE GENOMIC DNA]</scope>
    <source>
        <strain evidence="2">MSH-3 / Tucson 14011-0111.49</strain>
    </source>
</reference>
<dbReference type="PhylomeDB" id="B4HC79"/>